<dbReference type="AlphaFoldDB" id="A0A401QFJ8"/>
<dbReference type="InterPro" id="IPR045799">
    <property type="entry name" value="TBC1D23_C"/>
</dbReference>
<dbReference type="Pfam" id="PF19430">
    <property type="entry name" value="TBC1D23_C"/>
    <property type="match status" value="1"/>
</dbReference>
<sequence>MSTGTLLLRALYLDEIDSSSMSDDDRKEMVNIQTWVNKPDIKHHFPCSEVKETGHMFPRCVMANLQVQLYFRHLQSRVALLKKGIEIIL</sequence>
<accession>A0A401QFJ8</accession>
<dbReference type="EMBL" id="BFAA01057218">
    <property type="protein sequence ID" value="GCB84134.1"/>
    <property type="molecule type" value="Genomic_DNA"/>
</dbReference>
<organism evidence="2 3">
    <name type="scientific">Scyliorhinus torazame</name>
    <name type="common">Cloudy catshark</name>
    <name type="synonym">Catulus torazame</name>
    <dbReference type="NCBI Taxonomy" id="75743"/>
    <lineage>
        <taxon>Eukaryota</taxon>
        <taxon>Metazoa</taxon>
        <taxon>Chordata</taxon>
        <taxon>Craniata</taxon>
        <taxon>Vertebrata</taxon>
        <taxon>Chondrichthyes</taxon>
        <taxon>Elasmobranchii</taxon>
        <taxon>Galeomorphii</taxon>
        <taxon>Galeoidea</taxon>
        <taxon>Carcharhiniformes</taxon>
        <taxon>Scyliorhinidae</taxon>
        <taxon>Scyliorhinus</taxon>
    </lineage>
</organism>
<comment type="caution">
    <text evidence="2">The sequence shown here is derived from an EMBL/GenBank/DDBJ whole genome shotgun (WGS) entry which is preliminary data.</text>
</comment>
<dbReference type="Proteomes" id="UP000288216">
    <property type="component" value="Unassembled WGS sequence"/>
</dbReference>
<evidence type="ECO:0000313" key="2">
    <source>
        <dbReference type="EMBL" id="GCB84134.1"/>
    </source>
</evidence>
<dbReference type="STRING" id="75743.A0A401QFJ8"/>
<gene>
    <name evidence="2" type="ORF">scyTo_0024820</name>
</gene>
<evidence type="ECO:0000313" key="3">
    <source>
        <dbReference type="Proteomes" id="UP000288216"/>
    </source>
</evidence>
<dbReference type="OrthoDB" id="73307at2759"/>
<keyword evidence="3" id="KW-1185">Reference proteome</keyword>
<reference evidence="2 3" key="1">
    <citation type="journal article" date="2018" name="Nat. Ecol. Evol.">
        <title>Shark genomes provide insights into elasmobranch evolution and the origin of vertebrates.</title>
        <authorList>
            <person name="Hara Y"/>
            <person name="Yamaguchi K"/>
            <person name="Onimaru K"/>
            <person name="Kadota M"/>
            <person name="Koyanagi M"/>
            <person name="Keeley SD"/>
            <person name="Tatsumi K"/>
            <person name="Tanaka K"/>
            <person name="Motone F"/>
            <person name="Kageyama Y"/>
            <person name="Nozu R"/>
            <person name="Adachi N"/>
            <person name="Nishimura O"/>
            <person name="Nakagawa R"/>
            <person name="Tanegashima C"/>
            <person name="Kiyatake I"/>
            <person name="Matsumoto R"/>
            <person name="Murakumo K"/>
            <person name="Nishida K"/>
            <person name="Terakita A"/>
            <person name="Kuratani S"/>
            <person name="Sato K"/>
            <person name="Hyodo S Kuraku.S."/>
        </authorList>
    </citation>
    <scope>NUCLEOTIDE SEQUENCE [LARGE SCALE GENOMIC DNA]</scope>
</reference>
<feature type="domain" description="TBC1" evidence="1">
    <location>
        <begin position="13"/>
        <end position="79"/>
    </location>
</feature>
<name>A0A401QFJ8_SCYTO</name>
<proteinExistence type="predicted"/>
<evidence type="ECO:0000259" key="1">
    <source>
        <dbReference type="Pfam" id="PF19430"/>
    </source>
</evidence>
<protein>
    <recommendedName>
        <fullName evidence="1">TBC1 domain-containing protein</fullName>
    </recommendedName>
</protein>